<dbReference type="AlphaFoldDB" id="A0A9Q8SZC8"/>
<proteinExistence type="predicted"/>
<accession>A0A9Q8SZC8</accession>
<dbReference type="GeneID" id="73345637"/>
<dbReference type="EMBL" id="CP019478">
    <property type="protein sequence ID" value="UQC86160.1"/>
    <property type="molecule type" value="Genomic_DNA"/>
</dbReference>
<dbReference type="KEGG" id="clup:CLUP02_11660"/>
<keyword evidence="2" id="KW-1185">Reference proteome</keyword>
<evidence type="ECO:0000313" key="2">
    <source>
        <dbReference type="Proteomes" id="UP000830671"/>
    </source>
</evidence>
<evidence type="ECO:0000313" key="1">
    <source>
        <dbReference type="EMBL" id="UQC86160.1"/>
    </source>
</evidence>
<sequence>MYGQTQADHVLPGLLQAKSGGASSWDESIESIVCASTPVSPSKLGRWALQDKQCGLALGGWDPPSLVMTPAGRRAAGEMFVENGTFLPPPHNSLLLGSFSSRDRSKRRTLDMGQMWWREREEARIQTAVERSLGYVTSLKVWQRRPFLVRLEGRFSDFLCNFFSLLFCLLPASCFSPPSFEDENLVLLLVQLLRLLVEVILIPRGRIKEPSTYLCPSLLLVWSVWSFCLLEVAQLLPGRTSYYSSSHIAHPTPLLHIPPPPSHNHSLYLFFSPSDFLFPFRPPFPEQTFQPFGGRSLRLVVPFVIEHPRLRLVLSTTHLLVFGIDLGRVTLFGIRIRWAKCIWEKQNPLA</sequence>
<name>A0A9Q8SZC8_9PEZI</name>
<organism evidence="1 2">
    <name type="scientific">Colletotrichum lupini</name>
    <dbReference type="NCBI Taxonomy" id="145971"/>
    <lineage>
        <taxon>Eukaryota</taxon>
        <taxon>Fungi</taxon>
        <taxon>Dikarya</taxon>
        <taxon>Ascomycota</taxon>
        <taxon>Pezizomycotina</taxon>
        <taxon>Sordariomycetes</taxon>
        <taxon>Hypocreomycetidae</taxon>
        <taxon>Glomerellales</taxon>
        <taxon>Glomerellaceae</taxon>
        <taxon>Colletotrichum</taxon>
        <taxon>Colletotrichum acutatum species complex</taxon>
    </lineage>
</organism>
<gene>
    <name evidence="1" type="ORF">CLUP02_11660</name>
</gene>
<dbReference type="Proteomes" id="UP000830671">
    <property type="component" value="Chromosome 6"/>
</dbReference>
<protein>
    <submittedName>
        <fullName evidence="1">Uncharacterized protein</fullName>
    </submittedName>
</protein>
<dbReference type="RefSeq" id="XP_049147772.1">
    <property type="nucleotide sequence ID" value="XM_049290627.1"/>
</dbReference>
<reference evidence="1" key="1">
    <citation type="journal article" date="2021" name="Mol. Plant Microbe Interact.">
        <title>Complete Genome Sequence of the Plant-Pathogenic Fungus Colletotrichum lupini.</title>
        <authorList>
            <person name="Baroncelli R."/>
            <person name="Pensec F."/>
            <person name="Da Lio D."/>
            <person name="Boufleur T."/>
            <person name="Vicente I."/>
            <person name="Sarrocco S."/>
            <person name="Picot A."/>
            <person name="Baraldi E."/>
            <person name="Sukno S."/>
            <person name="Thon M."/>
            <person name="Le Floch G."/>
        </authorList>
    </citation>
    <scope>NUCLEOTIDE SEQUENCE</scope>
    <source>
        <strain evidence="1">IMI 504893</strain>
    </source>
</reference>